<dbReference type="EMBL" id="CAEZZK010000018">
    <property type="protein sequence ID" value="CAB4751339.1"/>
    <property type="molecule type" value="Genomic_DNA"/>
</dbReference>
<dbReference type="PROSITE" id="PS51318">
    <property type="entry name" value="TAT"/>
    <property type="match status" value="1"/>
</dbReference>
<name>A0A6J6ATY4_9ZZZZ</name>
<dbReference type="PANTHER" id="PTHR30483">
    <property type="entry name" value="LEUCINE-SPECIFIC-BINDING PROTEIN"/>
    <property type="match status" value="1"/>
</dbReference>
<accession>A0A6J6ATY4</accession>
<dbReference type="EMBL" id="CAEZWU010000017">
    <property type="protein sequence ID" value="CAB4659897.1"/>
    <property type="molecule type" value="Genomic_DNA"/>
</dbReference>
<keyword evidence="1" id="KW-0732">Signal</keyword>
<dbReference type="SUPFAM" id="SSF53822">
    <property type="entry name" value="Periplasmic binding protein-like I"/>
    <property type="match status" value="1"/>
</dbReference>
<dbReference type="EMBL" id="CAFAAP010000140">
    <property type="protein sequence ID" value="CAB4808433.1"/>
    <property type="molecule type" value="Genomic_DNA"/>
</dbReference>
<dbReference type="EMBL" id="CAFBOV010000086">
    <property type="protein sequence ID" value="CAB4996300.1"/>
    <property type="molecule type" value="Genomic_DNA"/>
</dbReference>
<dbReference type="InterPro" id="IPR006311">
    <property type="entry name" value="TAT_signal"/>
</dbReference>
<dbReference type="AlphaFoldDB" id="A0A6J6ATY4"/>
<dbReference type="InterPro" id="IPR051010">
    <property type="entry name" value="BCAA_transport"/>
</dbReference>
<dbReference type="CDD" id="cd06337">
    <property type="entry name" value="PBP1_ABC_ligand_binding-like"/>
    <property type="match status" value="1"/>
</dbReference>
<evidence type="ECO:0000313" key="6">
    <source>
        <dbReference type="EMBL" id="CAB4808433.1"/>
    </source>
</evidence>
<reference evidence="3" key="1">
    <citation type="submission" date="2020-05" db="EMBL/GenBank/DDBJ databases">
        <authorList>
            <person name="Chiriac C."/>
            <person name="Salcher M."/>
            <person name="Ghai R."/>
            <person name="Kavagutti S V."/>
        </authorList>
    </citation>
    <scope>NUCLEOTIDE SEQUENCE</scope>
</reference>
<gene>
    <name evidence="3" type="ORF">UFOPK1353_00165</name>
    <name evidence="4" type="ORF">UFOPK2292_00192</name>
    <name evidence="5" type="ORF">UFOPK2855_00171</name>
    <name evidence="6" type="ORF">UFOPK3026_00950</name>
    <name evidence="7" type="ORF">UFOPK4020_00554</name>
    <name evidence="8" type="ORF">UFOPK4345_00879</name>
</gene>
<evidence type="ECO:0000259" key="2">
    <source>
        <dbReference type="Pfam" id="PF13458"/>
    </source>
</evidence>
<feature type="domain" description="Leucine-binding protein" evidence="2">
    <location>
        <begin position="70"/>
        <end position="411"/>
    </location>
</feature>
<dbReference type="PANTHER" id="PTHR30483:SF6">
    <property type="entry name" value="PERIPLASMIC BINDING PROTEIN OF ABC TRANSPORTER FOR NATURAL AMINO ACIDS"/>
    <property type="match status" value="1"/>
</dbReference>
<protein>
    <submittedName>
        <fullName evidence="3">Unannotated protein</fullName>
    </submittedName>
</protein>
<dbReference type="Gene3D" id="3.40.50.2300">
    <property type="match status" value="3"/>
</dbReference>
<organism evidence="3">
    <name type="scientific">freshwater metagenome</name>
    <dbReference type="NCBI Taxonomy" id="449393"/>
    <lineage>
        <taxon>unclassified sequences</taxon>
        <taxon>metagenomes</taxon>
        <taxon>ecological metagenomes</taxon>
    </lineage>
</organism>
<evidence type="ECO:0000313" key="4">
    <source>
        <dbReference type="EMBL" id="CAB4659897.1"/>
    </source>
</evidence>
<evidence type="ECO:0000313" key="3">
    <source>
        <dbReference type="EMBL" id="CAB4530282.1"/>
    </source>
</evidence>
<sequence length="461" mass="47916">MNENIEQESGFRAPIGRRKFLALSGGGIAAAILAACSKSDSATTDTTATAETTAPATDTGITGGGGADGTIKIGYVSPATGPLAAFASADAFIFEGIKTFLADGLRVGGKSYKVEILSEDSESDPTKAAAKAGKLITEDGIDLMLVGNTPDTTNPVSDQCEANGVPCISSLAPWQAWFIGRGGKPGETTFNWTYHFFWGLEDIIPQFISMWSSLDTNKSVGGLFPNDGDGNVWGDTTVGFPPALTGAGFTLTDPGRYENLNQDFTAQIAAFKKAKAEIITGVVIPPDFPTFWKQAKQQGFVPKAASIGKALLFPESIQALGKDGIGLSSEVWWSPNHPYSSSLTGASAKEVADAYTASSGAQWTQPIGFAHALFEVAIAALVAAGSTDKTAVRDAIKTLKIDTIVGTVDFTSGPIPNVAKTALCGGQWREADTPTGYDLVIVDNSLNPGVPTGGTIEPITA</sequence>
<evidence type="ECO:0000313" key="8">
    <source>
        <dbReference type="EMBL" id="CAB5065820.1"/>
    </source>
</evidence>
<evidence type="ECO:0000313" key="5">
    <source>
        <dbReference type="EMBL" id="CAB4751339.1"/>
    </source>
</evidence>
<dbReference type="EMBL" id="CAFBQV010000134">
    <property type="protein sequence ID" value="CAB5065820.1"/>
    <property type="molecule type" value="Genomic_DNA"/>
</dbReference>
<dbReference type="InterPro" id="IPR028081">
    <property type="entry name" value="Leu-bd"/>
</dbReference>
<proteinExistence type="predicted"/>
<dbReference type="Pfam" id="PF13458">
    <property type="entry name" value="Peripla_BP_6"/>
    <property type="match status" value="1"/>
</dbReference>
<evidence type="ECO:0000256" key="1">
    <source>
        <dbReference type="ARBA" id="ARBA00022729"/>
    </source>
</evidence>
<evidence type="ECO:0000313" key="7">
    <source>
        <dbReference type="EMBL" id="CAB4996300.1"/>
    </source>
</evidence>
<dbReference type="EMBL" id="CAEZSE010000014">
    <property type="protein sequence ID" value="CAB4530282.1"/>
    <property type="molecule type" value="Genomic_DNA"/>
</dbReference>
<dbReference type="InterPro" id="IPR028082">
    <property type="entry name" value="Peripla_BP_I"/>
</dbReference>